<protein>
    <submittedName>
        <fullName evidence="2">SPOR domain-containing protein</fullName>
    </submittedName>
</protein>
<accession>A0A6N9HLQ9</accession>
<name>A0A6N9HLQ9_9BURK</name>
<evidence type="ECO:0000313" key="2">
    <source>
        <dbReference type="EMBL" id="MYN04588.1"/>
    </source>
</evidence>
<keyword evidence="3" id="KW-1185">Reference proteome</keyword>
<dbReference type="Pfam" id="PF05036">
    <property type="entry name" value="SPOR"/>
    <property type="match status" value="1"/>
</dbReference>
<dbReference type="InterPro" id="IPR007730">
    <property type="entry name" value="SPOR-like_dom"/>
</dbReference>
<reference evidence="2 3" key="1">
    <citation type="submission" date="2019-12" db="EMBL/GenBank/DDBJ databases">
        <title>Novel species isolated from a subtropical stream in China.</title>
        <authorList>
            <person name="Lu H."/>
        </authorList>
    </citation>
    <scope>NUCLEOTIDE SEQUENCE [LARGE SCALE GENOMIC DNA]</scope>
    <source>
        <strain evidence="2 3">DS3</strain>
    </source>
</reference>
<organism evidence="2 3">
    <name type="scientific">Pseudoduganella guangdongensis</name>
    <dbReference type="NCBI Taxonomy" id="2692179"/>
    <lineage>
        <taxon>Bacteria</taxon>
        <taxon>Pseudomonadati</taxon>
        <taxon>Pseudomonadota</taxon>
        <taxon>Betaproteobacteria</taxon>
        <taxon>Burkholderiales</taxon>
        <taxon>Oxalobacteraceae</taxon>
        <taxon>Telluria group</taxon>
        <taxon>Pseudoduganella</taxon>
    </lineage>
</organism>
<gene>
    <name evidence="2" type="ORF">GTP41_21065</name>
</gene>
<sequence length="241" mass="25867">MLKLIFALLVAANAALFAYGKGYLGQFSGNEHEPARLQKQQNVDKLQLVSASKAEAAASASAANTAAATTSAPAPAPVPRDEPAAIACLEAGNFQLPEARKFEDRLAPLALGERQQRRNLPGQEISSYIVHIPPQGSRAAADKKAEELRSLGITNFFVMNDSSPLRFGISLGVFRTEAAAQAQLAALSKQGVQSARVAPRYTGSKQLVYQFRDISEDTKARIVKILAKFPEQETRSCASAR</sequence>
<evidence type="ECO:0000259" key="1">
    <source>
        <dbReference type="Pfam" id="PF05036"/>
    </source>
</evidence>
<proteinExistence type="predicted"/>
<comment type="caution">
    <text evidence="2">The sequence shown here is derived from an EMBL/GenBank/DDBJ whole genome shotgun (WGS) entry which is preliminary data.</text>
</comment>
<dbReference type="Proteomes" id="UP000448575">
    <property type="component" value="Unassembled WGS sequence"/>
</dbReference>
<dbReference type="GO" id="GO:0042834">
    <property type="term" value="F:peptidoglycan binding"/>
    <property type="evidence" value="ECO:0007669"/>
    <property type="project" value="InterPro"/>
</dbReference>
<dbReference type="RefSeq" id="WP_161027548.1">
    <property type="nucleotide sequence ID" value="NZ_WWCJ01000018.1"/>
</dbReference>
<evidence type="ECO:0000313" key="3">
    <source>
        <dbReference type="Proteomes" id="UP000448575"/>
    </source>
</evidence>
<dbReference type="EMBL" id="WWCJ01000018">
    <property type="protein sequence ID" value="MYN04588.1"/>
    <property type="molecule type" value="Genomic_DNA"/>
</dbReference>
<feature type="domain" description="SPOR" evidence="1">
    <location>
        <begin position="127"/>
        <end position="197"/>
    </location>
</feature>
<dbReference type="AlphaFoldDB" id="A0A6N9HLQ9"/>